<comment type="caution">
    <text evidence="2">The sequence shown here is derived from an EMBL/GenBank/DDBJ whole genome shotgun (WGS) entry which is preliminary data.</text>
</comment>
<dbReference type="InterPro" id="IPR028000">
    <property type="entry name" value="Pma1"/>
</dbReference>
<keyword evidence="1" id="KW-1133">Transmembrane helix</keyword>
<keyword evidence="1" id="KW-0812">Transmembrane</keyword>
<gene>
    <name evidence="2" type="ORF">B0T25DRAFT_607531</name>
</gene>
<reference evidence="2" key="2">
    <citation type="submission" date="2023-06" db="EMBL/GenBank/DDBJ databases">
        <authorList>
            <consortium name="Lawrence Berkeley National Laboratory"/>
            <person name="Haridas S."/>
            <person name="Hensen N."/>
            <person name="Bonometti L."/>
            <person name="Westerberg I."/>
            <person name="Brannstrom I.O."/>
            <person name="Guillou S."/>
            <person name="Cros-Aarteil S."/>
            <person name="Calhoun S."/>
            <person name="Kuo A."/>
            <person name="Mondo S."/>
            <person name="Pangilinan J."/>
            <person name="Riley R."/>
            <person name="Labutti K."/>
            <person name="Andreopoulos B."/>
            <person name="Lipzen A."/>
            <person name="Chen C."/>
            <person name="Yanf M."/>
            <person name="Daum C."/>
            <person name="Ng V."/>
            <person name="Clum A."/>
            <person name="Steindorff A."/>
            <person name="Ohm R."/>
            <person name="Martin F."/>
            <person name="Silar P."/>
            <person name="Natvig D."/>
            <person name="Lalanne C."/>
            <person name="Gautier V."/>
            <person name="Ament-Velasquez S.L."/>
            <person name="Kruys A."/>
            <person name="Hutchinson M.I."/>
            <person name="Powell A.J."/>
            <person name="Barry K."/>
            <person name="Miller A.N."/>
            <person name="Grigoriev I.V."/>
            <person name="Debuchy R."/>
            <person name="Gladieux P."/>
            <person name="Thoren M.H."/>
            <person name="Johannesson H."/>
        </authorList>
    </citation>
    <scope>NUCLEOTIDE SEQUENCE</scope>
    <source>
        <strain evidence="2">CBS 955.72</strain>
    </source>
</reference>
<dbReference type="AlphaFoldDB" id="A0AAJ0MEB4"/>
<evidence type="ECO:0000313" key="2">
    <source>
        <dbReference type="EMBL" id="KAK3353318.1"/>
    </source>
</evidence>
<name>A0AAJ0MEB4_9PEZI</name>
<reference evidence="2" key="1">
    <citation type="journal article" date="2023" name="Mol. Phylogenet. Evol.">
        <title>Genome-scale phylogeny and comparative genomics of the fungal order Sordariales.</title>
        <authorList>
            <person name="Hensen N."/>
            <person name="Bonometti L."/>
            <person name="Westerberg I."/>
            <person name="Brannstrom I.O."/>
            <person name="Guillou S."/>
            <person name="Cros-Aarteil S."/>
            <person name="Calhoun S."/>
            <person name="Haridas S."/>
            <person name="Kuo A."/>
            <person name="Mondo S."/>
            <person name="Pangilinan J."/>
            <person name="Riley R."/>
            <person name="LaButti K."/>
            <person name="Andreopoulos B."/>
            <person name="Lipzen A."/>
            <person name="Chen C."/>
            <person name="Yan M."/>
            <person name="Daum C."/>
            <person name="Ng V."/>
            <person name="Clum A."/>
            <person name="Steindorff A."/>
            <person name="Ohm R.A."/>
            <person name="Martin F."/>
            <person name="Silar P."/>
            <person name="Natvig D.O."/>
            <person name="Lalanne C."/>
            <person name="Gautier V."/>
            <person name="Ament-Velasquez S.L."/>
            <person name="Kruys A."/>
            <person name="Hutchinson M.I."/>
            <person name="Powell A.J."/>
            <person name="Barry K."/>
            <person name="Miller A.N."/>
            <person name="Grigoriev I.V."/>
            <person name="Debuchy R."/>
            <person name="Gladieux P."/>
            <person name="Hiltunen Thoren M."/>
            <person name="Johannesson H."/>
        </authorList>
    </citation>
    <scope>NUCLEOTIDE SEQUENCE</scope>
    <source>
        <strain evidence="2">CBS 955.72</strain>
    </source>
</reference>
<protein>
    <submittedName>
        <fullName evidence="2">Uncharacterized protein</fullName>
    </submittedName>
</protein>
<dbReference type="Pfam" id="PF14610">
    <property type="entry name" value="Psg1"/>
    <property type="match status" value="1"/>
</dbReference>
<proteinExistence type="predicted"/>
<keyword evidence="3" id="KW-1185">Reference proteome</keyword>
<dbReference type="Proteomes" id="UP001275084">
    <property type="component" value="Unassembled WGS sequence"/>
</dbReference>
<feature type="transmembrane region" description="Helical" evidence="1">
    <location>
        <begin position="119"/>
        <end position="142"/>
    </location>
</feature>
<dbReference type="EMBL" id="JAUIQD010000004">
    <property type="protein sequence ID" value="KAK3353318.1"/>
    <property type="molecule type" value="Genomic_DNA"/>
</dbReference>
<evidence type="ECO:0000256" key="1">
    <source>
        <dbReference type="SAM" id="Phobius"/>
    </source>
</evidence>
<keyword evidence="1" id="KW-0472">Membrane</keyword>
<accession>A0AAJ0MEB4</accession>
<organism evidence="2 3">
    <name type="scientific">Lasiosphaeria hispida</name>
    <dbReference type="NCBI Taxonomy" id="260671"/>
    <lineage>
        <taxon>Eukaryota</taxon>
        <taxon>Fungi</taxon>
        <taxon>Dikarya</taxon>
        <taxon>Ascomycota</taxon>
        <taxon>Pezizomycotina</taxon>
        <taxon>Sordariomycetes</taxon>
        <taxon>Sordariomycetidae</taxon>
        <taxon>Sordariales</taxon>
        <taxon>Lasiosphaeriaceae</taxon>
        <taxon>Lasiosphaeria</taxon>
    </lineage>
</organism>
<evidence type="ECO:0000313" key="3">
    <source>
        <dbReference type="Proteomes" id="UP001275084"/>
    </source>
</evidence>
<sequence length="221" mass="24500">MCDNFDGPNAPFCSPTPNQQLQVGRTFEITWDPAFFNSTEVPMVRVQADFGFAPAANLLGGADGFTSELINVSAGRFTWNILNDYLAAGFAATSARIFLEEPSLTNETTRGPVGVGANPIAIVLPVVFGVLTLLLLGGCVWFRRKHPDFGRGWFTFRRGGRWRGGGGYGVGRSKGQRLRGQDIKVINTDMNGLRMNAMAMNADRDRNIFREEMRRQERARF</sequence>